<name>A0A803P903_CANSA</name>
<organism evidence="1 2">
    <name type="scientific">Cannabis sativa</name>
    <name type="common">Hemp</name>
    <name type="synonym">Marijuana</name>
    <dbReference type="NCBI Taxonomy" id="3483"/>
    <lineage>
        <taxon>Eukaryota</taxon>
        <taxon>Viridiplantae</taxon>
        <taxon>Streptophyta</taxon>
        <taxon>Embryophyta</taxon>
        <taxon>Tracheophyta</taxon>
        <taxon>Spermatophyta</taxon>
        <taxon>Magnoliopsida</taxon>
        <taxon>eudicotyledons</taxon>
        <taxon>Gunneridae</taxon>
        <taxon>Pentapetalae</taxon>
        <taxon>rosids</taxon>
        <taxon>fabids</taxon>
        <taxon>Rosales</taxon>
        <taxon>Cannabaceae</taxon>
        <taxon>Cannabis</taxon>
    </lineage>
</organism>
<reference evidence="1" key="1">
    <citation type="submission" date="2018-11" db="EMBL/GenBank/DDBJ databases">
        <authorList>
            <person name="Grassa J C."/>
        </authorList>
    </citation>
    <scope>NUCLEOTIDE SEQUENCE [LARGE SCALE GENOMIC DNA]</scope>
</reference>
<evidence type="ECO:0008006" key="3">
    <source>
        <dbReference type="Google" id="ProtNLM"/>
    </source>
</evidence>
<evidence type="ECO:0000313" key="2">
    <source>
        <dbReference type="Proteomes" id="UP000596661"/>
    </source>
</evidence>
<dbReference type="EnsemblPlants" id="evm.model.03.421">
    <property type="protein sequence ID" value="cds.evm.model.03.421"/>
    <property type="gene ID" value="evm.TU.03.421"/>
</dbReference>
<dbReference type="EMBL" id="UZAU01000253">
    <property type="status" value="NOT_ANNOTATED_CDS"/>
    <property type="molecule type" value="Genomic_DNA"/>
</dbReference>
<sequence>MICWALWRACNGLICQGKSSVANEVVSSTIAYLNQWKDTQKDDPNVGETTSSFVLSSEYWILPVKIMIKINVDASVVSGIGSFEIGWVAPDSRGNVIEVDSKLLPGCVQLTMAEAVGVKKVLS</sequence>
<dbReference type="Proteomes" id="UP000596661">
    <property type="component" value="Chromosome 3"/>
</dbReference>
<dbReference type="Gramene" id="evm.model.03.421">
    <property type="protein sequence ID" value="cds.evm.model.03.421"/>
    <property type="gene ID" value="evm.TU.03.421"/>
</dbReference>
<keyword evidence="2" id="KW-1185">Reference proteome</keyword>
<accession>A0A803P903</accession>
<reference evidence="1" key="2">
    <citation type="submission" date="2021-03" db="UniProtKB">
        <authorList>
            <consortium name="EnsemblPlants"/>
        </authorList>
    </citation>
    <scope>IDENTIFICATION</scope>
</reference>
<protein>
    <recommendedName>
        <fullName evidence="3">RNase H type-1 domain-containing protein</fullName>
    </recommendedName>
</protein>
<dbReference type="AlphaFoldDB" id="A0A803P903"/>
<evidence type="ECO:0000313" key="1">
    <source>
        <dbReference type="EnsemblPlants" id="cds.evm.model.03.421"/>
    </source>
</evidence>
<proteinExistence type="predicted"/>